<evidence type="ECO:0000313" key="8">
    <source>
        <dbReference type="EMBL" id="OLP83796.1"/>
    </source>
</evidence>
<feature type="transmembrane region" description="Helical" evidence="5">
    <location>
        <begin position="1834"/>
        <end position="1856"/>
    </location>
</feature>
<keyword evidence="3 5" id="KW-1133">Transmembrane helix</keyword>
<organism evidence="8 9">
    <name type="scientific">Symbiodinium microadriaticum</name>
    <name type="common">Dinoflagellate</name>
    <name type="synonym">Zooxanthella microadriatica</name>
    <dbReference type="NCBI Taxonomy" id="2951"/>
    <lineage>
        <taxon>Eukaryota</taxon>
        <taxon>Sar</taxon>
        <taxon>Alveolata</taxon>
        <taxon>Dinophyceae</taxon>
        <taxon>Suessiales</taxon>
        <taxon>Symbiodiniaceae</taxon>
        <taxon>Symbiodinium</taxon>
    </lineage>
</organism>
<comment type="caution">
    <text evidence="8">The sequence shown here is derived from an EMBL/GenBank/DDBJ whole genome shotgun (WGS) entry which is preliminary data.</text>
</comment>
<keyword evidence="5" id="KW-0949">S-adenosyl-L-methionine</keyword>
<feature type="compositionally biased region" description="Low complexity" evidence="6">
    <location>
        <begin position="1393"/>
        <end position="1407"/>
    </location>
</feature>
<feature type="transmembrane region" description="Helical" evidence="5">
    <location>
        <begin position="1767"/>
        <end position="1786"/>
    </location>
</feature>
<dbReference type="Proteomes" id="UP000186817">
    <property type="component" value="Unassembled WGS sequence"/>
</dbReference>
<dbReference type="SUPFAM" id="SSF74924">
    <property type="entry name" value="Cap-Gly domain"/>
    <property type="match status" value="1"/>
</dbReference>
<keyword evidence="4 5" id="KW-0472">Membrane</keyword>
<dbReference type="GO" id="GO:0032259">
    <property type="term" value="P:methylation"/>
    <property type="evidence" value="ECO:0007669"/>
    <property type="project" value="UniProtKB-KW"/>
</dbReference>
<feature type="region of interest" description="Disordered" evidence="6">
    <location>
        <begin position="1327"/>
        <end position="1548"/>
    </location>
</feature>
<evidence type="ECO:0000256" key="5">
    <source>
        <dbReference type="RuleBase" id="RU362022"/>
    </source>
</evidence>
<dbReference type="PANTHER" id="PTHR12714:SF9">
    <property type="entry name" value="PROTEIN-S-ISOPRENYLCYSTEINE O-METHYLTRANSFERASE"/>
    <property type="match status" value="1"/>
</dbReference>
<keyword evidence="8" id="KW-0808">Transferase</keyword>
<comment type="similarity">
    <text evidence="5">Belongs to the class VI-like SAM-binding methyltransferase superfamily. Isoprenylcysteine carboxyl methyltransferase family.</text>
</comment>
<feature type="region of interest" description="Disordered" evidence="6">
    <location>
        <begin position="1978"/>
        <end position="2013"/>
    </location>
</feature>
<evidence type="ECO:0000313" key="9">
    <source>
        <dbReference type="Proteomes" id="UP000186817"/>
    </source>
</evidence>
<evidence type="ECO:0000256" key="1">
    <source>
        <dbReference type="ARBA" id="ARBA00004141"/>
    </source>
</evidence>
<name>A0A1Q9CLK5_SYMMI</name>
<dbReference type="PROSITE" id="PS00845">
    <property type="entry name" value="CAP_GLY_1"/>
    <property type="match status" value="1"/>
</dbReference>
<feature type="compositionally biased region" description="Basic and acidic residues" evidence="6">
    <location>
        <begin position="1330"/>
        <end position="1342"/>
    </location>
</feature>
<dbReference type="SMART" id="SM01052">
    <property type="entry name" value="CAP_GLY"/>
    <property type="match status" value="1"/>
</dbReference>
<dbReference type="EC" id="2.1.1.100" evidence="5"/>
<feature type="transmembrane region" description="Helical" evidence="5">
    <location>
        <begin position="1734"/>
        <end position="1752"/>
    </location>
</feature>
<keyword evidence="5" id="KW-0256">Endoplasmic reticulum</keyword>
<dbReference type="PANTHER" id="PTHR12714">
    <property type="entry name" value="PROTEIN-S ISOPRENYLCYSTEINE O-METHYLTRANSFERASE"/>
    <property type="match status" value="1"/>
</dbReference>
<gene>
    <name evidence="8" type="primary">icmt-1</name>
    <name evidence="8" type="ORF">AK812_SmicGene35411</name>
</gene>
<accession>A0A1Q9CLK5</accession>
<dbReference type="Pfam" id="PF01302">
    <property type="entry name" value="CAP_GLY"/>
    <property type="match status" value="1"/>
</dbReference>
<evidence type="ECO:0000256" key="2">
    <source>
        <dbReference type="ARBA" id="ARBA00022692"/>
    </source>
</evidence>
<feature type="transmembrane region" description="Helical" evidence="5">
    <location>
        <begin position="1902"/>
        <end position="1928"/>
    </location>
</feature>
<evidence type="ECO:0000256" key="4">
    <source>
        <dbReference type="ARBA" id="ARBA00023136"/>
    </source>
</evidence>
<evidence type="ECO:0000256" key="3">
    <source>
        <dbReference type="ARBA" id="ARBA00022989"/>
    </source>
</evidence>
<comment type="catalytic activity">
    <reaction evidence="5">
        <text>[protein]-C-terminal S-[(2E,6E)-farnesyl]-L-cysteine + S-adenosyl-L-methionine = [protein]-C-terminal S-[(2E,6E)-farnesyl]-L-cysteine methyl ester + S-adenosyl-L-homocysteine</text>
        <dbReference type="Rhea" id="RHEA:21672"/>
        <dbReference type="Rhea" id="RHEA-COMP:12125"/>
        <dbReference type="Rhea" id="RHEA-COMP:12126"/>
        <dbReference type="ChEBI" id="CHEBI:57856"/>
        <dbReference type="ChEBI" id="CHEBI:59789"/>
        <dbReference type="ChEBI" id="CHEBI:90510"/>
        <dbReference type="ChEBI" id="CHEBI:90511"/>
        <dbReference type="EC" id="2.1.1.100"/>
    </reaction>
</comment>
<dbReference type="GO" id="GO:0004671">
    <property type="term" value="F:protein C-terminal S-isoprenylcysteine carboxyl O-methyltransferase activity"/>
    <property type="evidence" value="ECO:0007669"/>
    <property type="project" value="UniProtKB-EC"/>
</dbReference>
<evidence type="ECO:0000256" key="6">
    <source>
        <dbReference type="SAM" id="MobiDB-lite"/>
    </source>
</evidence>
<dbReference type="InterPro" id="IPR007269">
    <property type="entry name" value="ICMT_MeTrfase"/>
</dbReference>
<feature type="compositionally biased region" description="Low complexity" evidence="6">
    <location>
        <begin position="1428"/>
        <end position="1446"/>
    </location>
</feature>
<dbReference type="Gene3D" id="1.20.120.1630">
    <property type="match status" value="1"/>
</dbReference>
<dbReference type="EMBL" id="LSRX01001092">
    <property type="protein sequence ID" value="OLP83796.1"/>
    <property type="molecule type" value="Genomic_DNA"/>
</dbReference>
<feature type="transmembrane region" description="Helical" evidence="5">
    <location>
        <begin position="1798"/>
        <end position="1822"/>
    </location>
</feature>
<sequence>MQSRESTSGVACMSKAQASPLIECVSPWLDEGVPEVGQRVVYCSDYGLAGVVKFAGSTEFSDGHDWVGIMLDKPRGKNDGRVKDKQYFTCPPNHGLFMRAKVLLPEEAVAEVAEQPPEVQPVKSRRGRARVDRDVHAGSVTFQNVSTVGLAFRSSRYRVEKLRIRGSGHVRERALRQDRGGTDVAVPQAPKSGYQKWAFHYTVFDITNPAHKSRALKLHEAPSFQKYLAEAESLGLLPRGKWRRMEERANPKKISTLAAVAHVLKACKRHGSELFPLMLLAWFEYEDEATHTAHSSDARRLLGTDRVVIEGLDKWSIEEHRGPVQQIIRLGIFKSRVPTTGEDDETVEALLLRNAIADKWLYLRQHEATTDQVKQFKDMLKSFLDLHGDELAFAPFPIMPSAAPQNRLAKVDSAHNADGYRHYVSIPEWYALRFVHKLPGNPDQQLPFSHFLIAMLRIKNDASFRQCGSFVRMLKRCIHLFSQAAEEALEQHVTEDCPSPEISARYHPFLKSSRLRGNRCLAMNLVQKFMARGGGYVTVKNETQLQDLNVLRRGTVYATRTSTEFAARSLAKAQDFVGQVLQSQQFKTVNCCFDGATVNHEQVLSVVMRMGGCQFAGATQLLSATGSSSSEIVEAAASMASALQDQVPAKKSDVIVSKDTFKFKEYRTATKTVLCGITNSLKQCLPDDWTLLSARPANLLVPAGPDGRRCCMTPAEARARGFTPDQGSRWFTIDSELKTSAVDFYENEDHYRLCWAADEGTEGWIAWQHVVSQGGYVAWWSDIFHKAARKSSAAIRQQEAGEEFMRKMMRLFKYTRGPYKTSKFGKSLSEARDGLLEVLRTDKNHPILDPWIGGIARDEEGPLHKKSTVAGEAFAVDHAVAVLKAQKGRYHVVGNSAKDSRWFAWFDNGLCWDKVWHSMALTHSFAFWLEGRNPWSVGSSSSSDDNASEDCSSNKTFAWNAHEYQTDSTASIRTVISLSSGKRTTLAEMQSEWKFVTNFVDLHFNFDHNQMTSVVSEPFRMAVNSLCGITGEKPDSLLSSLPSELAFNDLRDAARRATKCETTAPSSLHSICLKSAINRPAGAAVLELQDSDWMQPYRGKSLKSHIHHSLKPKDCELGINADGLTRHKQNKAYTKPHIFHERLRLLKVLHGSWVKAAGELDERADAVKATLKTLWVSKLVPRHCFLQWRARRQGETERRMVLSSGPHAALTVDLQRVPEVLPISYTFAEPAIRRALVVVGDVDDVEIALTKPTLHQGKILGWAQTTDYMSLPQYVADHTISTVPATLLSQLCSALGMRGHGKMGHRRRVEAFLREMGKEDDYIQSVLDEIPEKEPKPRRQDGDGEPGDGEEDRLHGQTDDENEQEFANHINPEPEDDELNQAMDGAPEEKPAEPAGVAAEAAAAMAVEDPRATGSDTVESRDDATPKSSSSRSRRMVQSAASQASQEGEQVEDESSQLQPDPATDDVDQGSEKLDLEEASGEQEAGPSTEDPPSNEVFDEAAKPNDGPNQPLEPLQASDDESSSSSQPAEANEPKAAPANAAPGANAAPDRRLAILQKYEEFKEMGHVEAAAAVLRQGLYFCPDSAVLKALAAKEGMELPQEDDSKGPAALMEQMRRREMMMQQMHLAQQRQRMQQIQQWQAHLRNPRYTAPPTLPEPRKGKVVVPPAPTRFYDELEYPDKKKASRGLAAVAVGALFGFVVSILECCSAYYLVWSFLACHLALIVLLRDSGSECALLLVCGVLAFHGGHALAELGSWLLAADGEDSLGPWSIVVIFACILYLQSYLKECKTLPPDYLSTLSFFFPVFPAYDAAVALSCLEFFLEWRYFPDFKLWTPLVLLGIVSMALGQGLVSWAARVADRNFWASTRELEEDELVGLEIPNRRVVREGPYAWERHPAYLGALLWGLGTQLALCNPGMLVMVGFVLWASLLHVTMEEEKELYDEFPGLYVNYAALTSCWIPGFPPLLENSAFQREMDDNAPEQEGNELMEQEESEEEIDEEDDLLPTWEGVPKGGAIWNRQFQEPWRLG</sequence>
<comment type="subcellular location">
    <subcellularLocation>
        <location evidence="5">Endoplasmic reticulum membrane</location>
        <topology evidence="5">Multi-pass membrane protein</topology>
    </subcellularLocation>
    <subcellularLocation>
        <location evidence="1">Membrane</location>
        <topology evidence="1">Multi-pass membrane protein</topology>
    </subcellularLocation>
</comment>
<dbReference type="InterPro" id="IPR000938">
    <property type="entry name" value="CAP-Gly_domain"/>
</dbReference>
<dbReference type="GO" id="GO:0005789">
    <property type="term" value="C:endoplasmic reticulum membrane"/>
    <property type="evidence" value="ECO:0007669"/>
    <property type="project" value="UniProtKB-SubCell"/>
</dbReference>
<protein>
    <recommendedName>
        <fullName evidence="5">Protein-S-isoprenylcysteine O-methyltransferase</fullName>
        <ecNumber evidence="5">2.1.1.100</ecNumber>
    </recommendedName>
</protein>
<keyword evidence="2 5" id="KW-0812">Transmembrane</keyword>
<reference evidence="8 9" key="1">
    <citation type="submission" date="2016-02" db="EMBL/GenBank/DDBJ databases">
        <title>Genome analysis of coral dinoflagellate symbionts highlights evolutionary adaptations to a symbiotic lifestyle.</title>
        <authorList>
            <person name="Aranda M."/>
            <person name="Li Y."/>
            <person name="Liew Y.J."/>
            <person name="Baumgarten S."/>
            <person name="Simakov O."/>
            <person name="Wilson M."/>
            <person name="Piel J."/>
            <person name="Ashoor H."/>
            <person name="Bougouffa S."/>
            <person name="Bajic V.B."/>
            <person name="Ryu T."/>
            <person name="Ravasi T."/>
            <person name="Bayer T."/>
            <person name="Micklem G."/>
            <person name="Kim H."/>
            <person name="Bhak J."/>
            <person name="Lajeunesse T.C."/>
            <person name="Voolstra C.R."/>
        </authorList>
    </citation>
    <scope>NUCLEOTIDE SEQUENCE [LARGE SCALE GENOMIC DNA]</scope>
    <source>
        <strain evidence="8 9">CCMP2467</strain>
    </source>
</reference>
<evidence type="ECO:0000259" key="7">
    <source>
        <dbReference type="PROSITE" id="PS50245"/>
    </source>
</evidence>
<feature type="compositionally biased region" description="Low complexity" evidence="6">
    <location>
        <begin position="1523"/>
        <end position="1548"/>
    </location>
</feature>
<dbReference type="Gene3D" id="2.30.30.190">
    <property type="entry name" value="CAP Gly-rich-like domain"/>
    <property type="match status" value="1"/>
</dbReference>
<proteinExistence type="inferred from homology"/>
<dbReference type="InterPro" id="IPR036859">
    <property type="entry name" value="CAP-Gly_dom_sf"/>
</dbReference>
<feature type="transmembrane region" description="Helical" evidence="5">
    <location>
        <begin position="1948"/>
        <end position="1967"/>
    </location>
</feature>
<feature type="compositionally biased region" description="Acidic residues" evidence="6">
    <location>
        <begin position="1978"/>
        <end position="2004"/>
    </location>
</feature>
<dbReference type="PROSITE" id="PS50245">
    <property type="entry name" value="CAP_GLY_2"/>
    <property type="match status" value="1"/>
</dbReference>
<dbReference type="OrthoDB" id="446610at2759"/>
<dbReference type="Pfam" id="PF04140">
    <property type="entry name" value="ICMT"/>
    <property type="match status" value="1"/>
</dbReference>
<feature type="transmembrane region" description="Helical" evidence="5">
    <location>
        <begin position="1687"/>
        <end position="1704"/>
    </location>
</feature>
<keyword evidence="9" id="KW-1185">Reference proteome</keyword>
<feature type="domain" description="CAP-Gly" evidence="7">
    <location>
        <begin position="66"/>
        <end position="99"/>
    </location>
</feature>
<keyword evidence="5 8" id="KW-0489">Methyltransferase</keyword>